<keyword evidence="3" id="KW-0238">DNA-binding</keyword>
<dbReference type="SMART" id="SM00530">
    <property type="entry name" value="HTH_XRE"/>
    <property type="match status" value="1"/>
</dbReference>
<protein>
    <recommendedName>
        <fullName evidence="5">HTH cro/C1-type domain-containing protein</fullName>
    </recommendedName>
</protein>
<sequence length="528" mass="59065">MALELAGFRIRERRKQMELTQSGLAKAVGISPSYLNLIEAGKRNIAGGLLNRLAAALDLDAETLAGTTERRVIDDLREMAADPRLKAARLPEQGAQDLVARHLDWAQSMLALYRAYVDQAETVSALSDRLSRDPFLGDLIHQVLTHITALRSVSEILENVDDMPAQQRQRFQGMMTEESAKLSDVAQALTDVFQVPEAHTRSVTPAEEVDDFLIERRNHFPELEAAAAGLRREVERQGETMMSALIDYLDRRHGISVVNRGRTAAEAPTGERFRNHCRFDPETRTLMFLDNASISTRRFQLARVAAELTLGDAIAREIDDPRLSSEAARNQAFRALASYAASAVLLPYESFLEDAVSCRYDIEVLRQRYAASFEQVAHRLITLRRRGEEGIPFAFLRSNPAGHATKRFPLPGLPLPRYGHACPLWAIYQSFQTPDRVVRQLAEFPDRGRFLFIARTVTKQPATFHEPPVLHSVMLACEAVHADATVYADGLDLSAREMAARVGASCRLCPRIECLQREEESIVRSPAL</sequence>
<gene>
    <name evidence="6" type="ORF">SAMN05660686_03054</name>
</gene>
<dbReference type="CDD" id="cd00093">
    <property type="entry name" value="HTH_XRE"/>
    <property type="match status" value="1"/>
</dbReference>
<evidence type="ECO:0000256" key="1">
    <source>
        <dbReference type="ARBA" id="ARBA00007227"/>
    </source>
</evidence>
<dbReference type="OrthoDB" id="1123084at2"/>
<dbReference type="GO" id="GO:0003700">
    <property type="term" value="F:DNA-binding transcription factor activity"/>
    <property type="evidence" value="ECO:0007669"/>
    <property type="project" value="TreeGrafter"/>
</dbReference>
<dbReference type="PANTHER" id="PTHR46797:SF23">
    <property type="entry name" value="HTH-TYPE TRANSCRIPTIONAL REGULATOR SUTR"/>
    <property type="match status" value="1"/>
</dbReference>
<dbReference type="AlphaFoldDB" id="A0A8G2EWZ2"/>
<dbReference type="PANTHER" id="PTHR46797">
    <property type="entry name" value="HTH-TYPE TRANSCRIPTIONAL REGULATOR"/>
    <property type="match status" value="1"/>
</dbReference>
<dbReference type="InterPro" id="IPR010359">
    <property type="entry name" value="IrrE_HExxH"/>
</dbReference>
<dbReference type="InterPro" id="IPR018653">
    <property type="entry name" value="ScfR_C"/>
</dbReference>
<comment type="caution">
    <text evidence="6">The sequence shown here is derived from an EMBL/GenBank/DDBJ whole genome shotgun (WGS) entry which is preliminary data.</text>
</comment>
<accession>A0A8G2EWZ2</accession>
<evidence type="ECO:0000259" key="5">
    <source>
        <dbReference type="PROSITE" id="PS50943"/>
    </source>
</evidence>
<dbReference type="Gene3D" id="1.10.260.40">
    <property type="entry name" value="lambda repressor-like DNA-binding domains"/>
    <property type="match status" value="1"/>
</dbReference>
<dbReference type="RefSeq" id="WP_093151516.1">
    <property type="nucleotide sequence ID" value="NZ_FNBW01000009.1"/>
</dbReference>
<evidence type="ECO:0000313" key="7">
    <source>
        <dbReference type="Proteomes" id="UP000198615"/>
    </source>
</evidence>
<evidence type="ECO:0000256" key="3">
    <source>
        <dbReference type="ARBA" id="ARBA00023125"/>
    </source>
</evidence>
<keyword evidence="4" id="KW-0804">Transcription</keyword>
<reference evidence="6 7" key="1">
    <citation type="submission" date="2016-10" db="EMBL/GenBank/DDBJ databases">
        <authorList>
            <person name="Varghese N."/>
            <person name="Submissions S."/>
        </authorList>
    </citation>
    <scope>NUCLEOTIDE SEQUENCE [LARGE SCALE GENOMIC DNA]</scope>
    <source>
        <strain evidence="6 7">DSM 18839</strain>
    </source>
</reference>
<comment type="similarity">
    <text evidence="1">Belongs to the short-chain fatty acyl-CoA assimilation regulator (ScfR) family.</text>
</comment>
<proteinExistence type="inferred from homology"/>
<dbReference type="SUPFAM" id="SSF47413">
    <property type="entry name" value="lambda repressor-like DNA-binding domains"/>
    <property type="match status" value="1"/>
</dbReference>
<dbReference type="Pfam" id="PF06114">
    <property type="entry name" value="Peptidase_M78"/>
    <property type="match status" value="1"/>
</dbReference>
<keyword evidence="7" id="KW-1185">Reference proteome</keyword>
<name>A0A8G2EWZ2_9PROT</name>
<dbReference type="Pfam" id="PF01381">
    <property type="entry name" value="HTH_3"/>
    <property type="match status" value="1"/>
</dbReference>
<dbReference type="Proteomes" id="UP000198615">
    <property type="component" value="Unassembled WGS sequence"/>
</dbReference>
<dbReference type="EMBL" id="FNBW01000009">
    <property type="protein sequence ID" value="SDG01772.1"/>
    <property type="molecule type" value="Genomic_DNA"/>
</dbReference>
<dbReference type="InterPro" id="IPR050807">
    <property type="entry name" value="TransReg_Diox_bact_type"/>
</dbReference>
<keyword evidence="2" id="KW-0805">Transcription regulation</keyword>
<evidence type="ECO:0000313" key="6">
    <source>
        <dbReference type="EMBL" id="SDG01772.1"/>
    </source>
</evidence>
<dbReference type="InterPro" id="IPR010982">
    <property type="entry name" value="Lambda_DNA-bd_dom_sf"/>
</dbReference>
<dbReference type="GO" id="GO:0003677">
    <property type="term" value="F:DNA binding"/>
    <property type="evidence" value="ECO:0007669"/>
    <property type="project" value="UniProtKB-KW"/>
</dbReference>
<dbReference type="Pfam" id="PF09856">
    <property type="entry name" value="ScfRs"/>
    <property type="match status" value="1"/>
</dbReference>
<dbReference type="GO" id="GO:0005829">
    <property type="term" value="C:cytosol"/>
    <property type="evidence" value="ECO:0007669"/>
    <property type="project" value="TreeGrafter"/>
</dbReference>
<dbReference type="InterPro" id="IPR001387">
    <property type="entry name" value="Cro/C1-type_HTH"/>
</dbReference>
<organism evidence="6 7">
    <name type="scientific">Thalassobaculum litoreum DSM 18839</name>
    <dbReference type="NCBI Taxonomy" id="1123362"/>
    <lineage>
        <taxon>Bacteria</taxon>
        <taxon>Pseudomonadati</taxon>
        <taxon>Pseudomonadota</taxon>
        <taxon>Alphaproteobacteria</taxon>
        <taxon>Rhodospirillales</taxon>
        <taxon>Thalassobaculaceae</taxon>
        <taxon>Thalassobaculum</taxon>
    </lineage>
</organism>
<evidence type="ECO:0000256" key="4">
    <source>
        <dbReference type="ARBA" id="ARBA00023163"/>
    </source>
</evidence>
<evidence type="ECO:0000256" key="2">
    <source>
        <dbReference type="ARBA" id="ARBA00023015"/>
    </source>
</evidence>
<dbReference type="PROSITE" id="PS50943">
    <property type="entry name" value="HTH_CROC1"/>
    <property type="match status" value="1"/>
</dbReference>
<feature type="domain" description="HTH cro/C1-type" evidence="5">
    <location>
        <begin position="10"/>
        <end position="64"/>
    </location>
</feature>